<organism evidence="2 3">
    <name type="scientific">Phyllostomus discolor</name>
    <name type="common">pale spear-nosed bat</name>
    <dbReference type="NCBI Taxonomy" id="89673"/>
    <lineage>
        <taxon>Eukaryota</taxon>
        <taxon>Metazoa</taxon>
        <taxon>Chordata</taxon>
        <taxon>Craniata</taxon>
        <taxon>Vertebrata</taxon>
        <taxon>Euteleostomi</taxon>
        <taxon>Mammalia</taxon>
        <taxon>Eutheria</taxon>
        <taxon>Laurasiatheria</taxon>
        <taxon>Chiroptera</taxon>
        <taxon>Yangochiroptera</taxon>
        <taxon>Phyllostomidae</taxon>
        <taxon>Phyllostominae</taxon>
        <taxon>Phyllostomus</taxon>
    </lineage>
</organism>
<dbReference type="AlphaFoldDB" id="A0A833YID6"/>
<evidence type="ECO:0000313" key="3">
    <source>
        <dbReference type="Proteomes" id="UP000664940"/>
    </source>
</evidence>
<accession>A0A833YID6</accession>
<protein>
    <submittedName>
        <fullName evidence="2">Uncharacterized protein</fullName>
    </submittedName>
</protein>
<evidence type="ECO:0000313" key="2">
    <source>
        <dbReference type="EMBL" id="KAF6074954.1"/>
    </source>
</evidence>
<evidence type="ECO:0000256" key="1">
    <source>
        <dbReference type="SAM" id="MobiDB-lite"/>
    </source>
</evidence>
<sequence length="156" mass="17151">MFYWLFVQHILRQQGELQALLESPYDSQGCHEGERCGRVGQERQTPGEHIRGKATEQRSTGRVGDKLSHLVLSENNTCSLCEELPAPGCYPRGCLRATGEPRCLGQGSPAGAPQWRAGEAGFQAQSSRNSHRTPHDWGHPSGWGRCRATGTTSCTF</sequence>
<feature type="region of interest" description="Disordered" evidence="1">
    <location>
        <begin position="105"/>
        <end position="142"/>
    </location>
</feature>
<feature type="compositionally biased region" description="Basic and acidic residues" evidence="1">
    <location>
        <begin position="32"/>
        <end position="56"/>
    </location>
</feature>
<reference evidence="2 3" key="1">
    <citation type="journal article" date="2020" name="Nature">
        <title>Six reference-quality genomes reveal evolution of bat adaptations.</title>
        <authorList>
            <person name="Jebb D."/>
            <person name="Huang Z."/>
            <person name="Pippel M."/>
            <person name="Hughes G.M."/>
            <person name="Lavrichenko K."/>
            <person name="Devanna P."/>
            <person name="Winkler S."/>
            <person name="Jermiin L.S."/>
            <person name="Skirmuntt E.C."/>
            <person name="Katzourakis A."/>
            <person name="Burkitt-Gray L."/>
            <person name="Ray D.A."/>
            <person name="Sullivan K.A.M."/>
            <person name="Roscito J.G."/>
            <person name="Kirilenko B.M."/>
            <person name="Davalos L.M."/>
            <person name="Corthals A.P."/>
            <person name="Power M.L."/>
            <person name="Jones G."/>
            <person name="Ransome R.D."/>
            <person name="Dechmann D.K.N."/>
            <person name="Locatelli A.G."/>
            <person name="Puechmaille S.J."/>
            <person name="Fedrigo O."/>
            <person name="Jarvis E.D."/>
            <person name="Hiller M."/>
            <person name="Vernes S.C."/>
            <person name="Myers E.W."/>
            <person name="Teeling E.C."/>
        </authorList>
    </citation>
    <scope>NUCLEOTIDE SEQUENCE [LARGE SCALE GENOMIC DNA]</scope>
    <source>
        <tissue evidence="2">Muscle</tissue>
    </source>
</reference>
<dbReference type="Proteomes" id="UP000664940">
    <property type="component" value="Unassembled WGS sequence"/>
</dbReference>
<proteinExistence type="predicted"/>
<name>A0A833YID6_9CHIR</name>
<dbReference type="EMBL" id="JABVXQ010000015">
    <property type="protein sequence ID" value="KAF6074954.1"/>
    <property type="molecule type" value="Genomic_DNA"/>
</dbReference>
<comment type="caution">
    <text evidence="2">The sequence shown here is derived from an EMBL/GenBank/DDBJ whole genome shotgun (WGS) entry which is preliminary data.</text>
</comment>
<feature type="region of interest" description="Disordered" evidence="1">
    <location>
        <begin position="32"/>
        <end position="61"/>
    </location>
</feature>
<gene>
    <name evidence="2" type="ORF">HJG60_009364</name>
</gene>